<feature type="chain" id="PRO_5039159488" evidence="5">
    <location>
        <begin position="20"/>
        <end position="348"/>
    </location>
</feature>
<gene>
    <name evidence="6" type="ORF">CEY16_00150</name>
</gene>
<comment type="caution">
    <text evidence="6">The sequence shown here is derived from an EMBL/GenBank/DDBJ whole genome shotgun (WGS) entry which is preliminary data.</text>
</comment>
<dbReference type="InterPro" id="IPR004682">
    <property type="entry name" value="TRAP_DctP"/>
</dbReference>
<evidence type="ECO:0000256" key="1">
    <source>
        <dbReference type="ARBA" id="ARBA00009023"/>
    </source>
</evidence>
<accession>A0A2I0QV62</accession>
<dbReference type="NCBIfam" id="NF037995">
    <property type="entry name" value="TRAP_S1"/>
    <property type="match status" value="1"/>
</dbReference>
<proteinExistence type="inferred from homology"/>
<evidence type="ECO:0000256" key="5">
    <source>
        <dbReference type="SAM" id="SignalP"/>
    </source>
</evidence>
<feature type="region of interest" description="Disordered" evidence="4">
    <location>
        <begin position="23"/>
        <end position="47"/>
    </location>
</feature>
<dbReference type="Pfam" id="PF03480">
    <property type="entry name" value="DctP"/>
    <property type="match status" value="1"/>
</dbReference>
<dbReference type="GO" id="GO:0030288">
    <property type="term" value="C:outer membrane-bounded periplasmic space"/>
    <property type="evidence" value="ECO:0007669"/>
    <property type="project" value="InterPro"/>
</dbReference>
<organism evidence="6 7">
    <name type="scientific">Halalkalibacillus sediminis</name>
    <dbReference type="NCBI Taxonomy" id="2018042"/>
    <lineage>
        <taxon>Bacteria</taxon>
        <taxon>Bacillati</taxon>
        <taxon>Bacillota</taxon>
        <taxon>Bacilli</taxon>
        <taxon>Bacillales</taxon>
        <taxon>Bacillaceae</taxon>
        <taxon>Halalkalibacillus</taxon>
    </lineage>
</organism>
<keyword evidence="7" id="KW-1185">Reference proteome</keyword>
<evidence type="ECO:0000256" key="3">
    <source>
        <dbReference type="ARBA" id="ARBA00022729"/>
    </source>
</evidence>
<evidence type="ECO:0000313" key="6">
    <source>
        <dbReference type="EMBL" id="PKR78208.1"/>
    </source>
</evidence>
<keyword evidence="2" id="KW-0813">Transport</keyword>
<dbReference type="InterPro" id="IPR018389">
    <property type="entry name" value="DctP_fam"/>
</dbReference>
<dbReference type="PANTHER" id="PTHR33376">
    <property type="match status" value="1"/>
</dbReference>
<dbReference type="EMBL" id="PJNH01000001">
    <property type="protein sequence ID" value="PKR78208.1"/>
    <property type="molecule type" value="Genomic_DNA"/>
</dbReference>
<dbReference type="RefSeq" id="WP_101329880.1">
    <property type="nucleotide sequence ID" value="NZ_PJNH01000001.1"/>
</dbReference>
<protein>
    <submittedName>
        <fullName evidence="6">Transporter</fullName>
    </submittedName>
</protein>
<dbReference type="GO" id="GO:0055085">
    <property type="term" value="P:transmembrane transport"/>
    <property type="evidence" value="ECO:0007669"/>
    <property type="project" value="InterPro"/>
</dbReference>
<comment type="similarity">
    <text evidence="1">Belongs to the bacterial solute-binding protein 7 family.</text>
</comment>
<evidence type="ECO:0000256" key="4">
    <source>
        <dbReference type="SAM" id="MobiDB-lite"/>
    </source>
</evidence>
<reference evidence="6 7" key="1">
    <citation type="submission" date="2017-06" db="EMBL/GenBank/DDBJ databases">
        <title>the draft geome sequence of Illustriluteabacillus marina B3227.</title>
        <authorList>
            <person name="He R.-H."/>
            <person name="Du Z.-J."/>
        </authorList>
    </citation>
    <scope>NUCLEOTIDE SEQUENCE [LARGE SCALE GENOMIC DNA]</scope>
    <source>
        <strain evidence="6 7">B3227</strain>
    </source>
</reference>
<dbReference type="InterPro" id="IPR038404">
    <property type="entry name" value="TRAP_DctP_sf"/>
</dbReference>
<evidence type="ECO:0000313" key="7">
    <source>
        <dbReference type="Proteomes" id="UP000243524"/>
    </source>
</evidence>
<dbReference type="OrthoDB" id="2087at2"/>
<dbReference type="PANTHER" id="PTHR33376:SF7">
    <property type="entry name" value="C4-DICARBOXYLATE-BINDING PROTEIN DCTB"/>
    <property type="match status" value="1"/>
</dbReference>
<dbReference type="Proteomes" id="UP000243524">
    <property type="component" value="Unassembled WGS sequence"/>
</dbReference>
<keyword evidence="3 5" id="KW-0732">Signal</keyword>
<evidence type="ECO:0000256" key="2">
    <source>
        <dbReference type="ARBA" id="ARBA00022448"/>
    </source>
</evidence>
<dbReference type="CDD" id="cd13603">
    <property type="entry name" value="PBP2_TRAP_Siap_TeaA_like"/>
    <property type="match status" value="1"/>
</dbReference>
<feature type="signal peptide" evidence="5">
    <location>
        <begin position="1"/>
        <end position="19"/>
    </location>
</feature>
<dbReference type="PIRSF" id="PIRSF006470">
    <property type="entry name" value="DctB"/>
    <property type="match status" value="1"/>
</dbReference>
<dbReference type="AlphaFoldDB" id="A0A2I0QV62"/>
<sequence>MKKLLLALGLIVMMVFVAACSSDSEEGSDNESEGSDDSGSSEEASDETFEITYSTWANQGEPAFQGMEKFKEIVEEETDGNITVELFAGNELGSTAEQMEQVKMGTIQMMSSGDPGMDEIEYLSLPYLMDSNEHWSHVLGSEVGQEWNEQLKSEQGVRNIGILPRGPRVVSANKAIETPEDMSGLKIRAPEVDYYIETFKAIGANPTPMDFGELYNALQTGLVEAQENPLETIYAAGFHEVQDYVINTNHMYKPAFVTLNEEFYQSLPEDYQQILMDAAKEGETYAQEQLDANASDMKAEMEESGVEFIDPDVEAFREKTQSVRDELGTEIWGEETYNQIVEMGQEDL</sequence>
<dbReference type="NCBIfam" id="TIGR00787">
    <property type="entry name" value="dctP"/>
    <property type="match status" value="1"/>
</dbReference>
<dbReference type="PROSITE" id="PS51257">
    <property type="entry name" value="PROKAR_LIPOPROTEIN"/>
    <property type="match status" value="1"/>
</dbReference>
<dbReference type="Gene3D" id="3.40.190.170">
    <property type="entry name" value="Bacterial extracellular solute-binding protein, family 7"/>
    <property type="match status" value="1"/>
</dbReference>
<name>A0A2I0QV62_9BACI</name>